<dbReference type="Pfam" id="PF13302">
    <property type="entry name" value="Acetyltransf_3"/>
    <property type="match status" value="1"/>
</dbReference>
<dbReference type="InterPro" id="IPR016181">
    <property type="entry name" value="Acyl_CoA_acyltransferase"/>
</dbReference>
<dbReference type="InterPro" id="IPR000182">
    <property type="entry name" value="GNAT_dom"/>
</dbReference>
<evidence type="ECO:0000313" key="2">
    <source>
        <dbReference type="EMBL" id="CAH0536637.1"/>
    </source>
</evidence>
<proteinExistence type="predicted"/>
<dbReference type="Gene3D" id="3.40.630.30">
    <property type="match status" value="1"/>
</dbReference>
<dbReference type="SUPFAM" id="SSF55729">
    <property type="entry name" value="Acyl-CoA N-acyltransferases (Nat)"/>
    <property type="match status" value="1"/>
</dbReference>
<keyword evidence="3" id="KW-1185">Reference proteome</keyword>
<evidence type="ECO:0000313" key="3">
    <source>
        <dbReference type="Proteomes" id="UP000838748"/>
    </source>
</evidence>
<dbReference type="RefSeq" id="WP_237359991.1">
    <property type="nucleotide sequence ID" value="NZ_CAKLDM010000001.1"/>
</dbReference>
<dbReference type="PANTHER" id="PTHR43792">
    <property type="entry name" value="GNAT FAMILY, PUTATIVE (AFU_ORTHOLOGUE AFUA_3G00765)-RELATED-RELATED"/>
    <property type="match status" value="1"/>
</dbReference>
<reference evidence="2" key="1">
    <citation type="submission" date="2021-11" db="EMBL/GenBank/DDBJ databases">
        <authorList>
            <person name="Rodrigo-Torres L."/>
            <person name="Arahal R. D."/>
            <person name="Lucena T."/>
        </authorList>
    </citation>
    <scope>NUCLEOTIDE SEQUENCE</scope>
    <source>
        <strain evidence="2">CECT 7928</strain>
    </source>
</reference>
<gene>
    <name evidence="2" type="ORF">VMF7928_00591</name>
</gene>
<dbReference type="InterPro" id="IPR051531">
    <property type="entry name" value="N-acetyltransferase"/>
</dbReference>
<feature type="domain" description="N-acetyltransferase" evidence="1">
    <location>
        <begin position="7"/>
        <end position="167"/>
    </location>
</feature>
<accession>A0ABN8DZ13</accession>
<comment type="caution">
    <text evidence="2">The sequence shown here is derived from an EMBL/GenBank/DDBJ whole genome shotgun (WGS) entry which is preliminary data.</text>
</comment>
<evidence type="ECO:0000259" key="1">
    <source>
        <dbReference type="PROSITE" id="PS51186"/>
    </source>
</evidence>
<protein>
    <recommendedName>
        <fullName evidence="1">N-acetyltransferase domain-containing protein</fullName>
    </recommendedName>
</protein>
<dbReference type="EMBL" id="CAKLDM010000001">
    <property type="protein sequence ID" value="CAH0536637.1"/>
    <property type="molecule type" value="Genomic_DNA"/>
</dbReference>
<sequence>MITTERLELRKFDSKDRKEVTSLLKDKDFMAYSPTGAMSEKQAEDRFEELVSAFQYRDIGKFCVVERTTGQLIGYCGLESFDYKGETVVELGYRLRVSARGKGYAFEASSAVLSWASQIGYMKAFAISEPENRPSRYILSKLGFKVCGEGLYQDMPVKFFEKCIAHK</sequence>
<organism evidence="2 3">
    <name type="scientific">Vibrio marisflavi CECT 7928</name>
    <dbReference type="NCBI Taxonomy" id="634439"/>
    <lineage>
        <taxon>Bacteria</taxon>
        <taxon>Pseudomonadati</taxon>
        <taxon>Pseudomonadota</taxon>
        <taxon>Gammaproteobacteria</taxon>
        <taxon>Vibrionales</taxon>
        <taxon>Vibrionaceae</taxon>
        <taxon>Vibrio</taxon>
    </lineage>
</organism>
<dbReference type="PANTHER" id="PTHR43792:SF1">
    <property type="entry name" value="N-ACETYLTRANSFERASE DOMAIN-CONTAINING PROTEIN"/>
    <property type="match status" value="1"/>
</dbReference>
<name>A0ABN8DZ13_9VIBR</name>
<dbReference type="Proteomes" id="UP000838748">
    <property type="component" value="Unassembled WGS sequence"/>
</dbReference>
<dbReference type="PROSITE" id="PS51186">
    <property type="entry name" value="GNAT"/>
    <property type="match status" value="1"/>
</dbReference>